<evidence type="ECO:0000256" key="8">
    <source>
        <dbReference type="ARBA" id="ARBA00023295"/>
    </source>
</evidence>
<dbReference type="Gene3D" id="1.10.530.10">
    <property type="match status" value="1"/>
</dbReference>
<dbReference type="GO" id="GO:0042597">
    <property type="term" value="C:periplasmic space"/>
    <property type="evidence" value="ECO:0007669"/>
    <property type="project" value="UniProtKB-SubCell"/>
</dbReference>
<evidence type="ECO:0000256" key="2">
    <source>
        <dbReference type="ARBA" id="ARBA00004418"/>
    </source>
</evidence>
<dbReference type="EMBL" id="QPGA01000007">
    <property type="protein sequence ID" value="RDE51465.1"/>
    <property type="molecule type" value="Genomic_DNA"/>
</dbReference>
<comment type="similarity">
    <text evidence="3">In the N-terminal section; belongs to the FlgJ family.</text>
</comment>
<evidence type="ECO:0000256" key="3">
    <source>
        <dbReference type="ARBA" id="ARBA00006880"/>
    </source>
</evidence>
<dbReference type="GO" id="GO:0071973">
    <property type="term" value="P:bacterial-type flagellum-dependent cell motility"/>
    <property type="evidence" value="ECO:0007669"/>
    <property type="project" value="TreeGrafter"/>
</dbReference>
<keyword evidence="8" id="KW-0326">Glycosidase</keyword>
<comment type="caution">
    <text evidence="12">The sequence shown here is derived from an EMBL/GenBank/DDBJ whole genome shotgun (WGS) entry which is preliminary data.</text>
</comment>
<organism evidence="12 13">
    <name type="scientific">Candidatus Accumulibacter meliphilus</name>
    <dbReference type="NCBI Taxonomy" id="2211374"/>
    <lineage>
        <taxon>Bacteria</taxon>
        <taxon>Pseudomonadati</taxon>
        <taxon>Pseudomonadota</taxon>
        <taxon>Betaproteobacteria</taxon>
        <taxon>Candidatus Accumulibacter</taxon>
    </lineage>
</organism>
<dbReference type="GO" id="GO:0071555">
    <property type="term" value="P:cell wall organization"/>
    <property type="evidence" value="ECO:0007669"/>
    <property type="project" value="UniProtKB-KW"/>
</dbReference>
<dbReference type="PANTHER" id="PTHR33308:SF9">
    <property type="entry name" value="PEPTIDOGLYCAN HYDROLASE FLGJ"/>
    <property type="match status" value="1"/>
</dbReference>
<evidence type="ECO:0000259" key="11">
    <source>
        <dbReference type="SMART" id="SM00047"/>
    </source>
</evidence>
<keyword evidence="7 12" id="KW-0378">Hydrolase</keyword>
<name>A0A369XPY3_9PROT</name>
<evidence type="ECO:0000256" key="4">
    <source>
        <dbReference type="ARBA" id="ARBA00007974"/>
    </source>
</evidence>
<evidence type="ECO:0000256" key="7">
    <source>
        <dbReference type="ARBA" id="ARBA00022801"/>
    </source>
</evidence>
<evidence type="ECO:0000256" key="1">
    <source>
        <dbReference type="ARBA" id="ARBA00002954"/>
    </source>
</evidence>
<evidence type="ECO:0000256" key="9">
    <source>
        <dbReference type="ARBA" id="ARBA00023316"/>
    </source>
</evidence>
<dbReference type="Pfam" id="PF10135">
    <property type="entry name" value="Rod-binding"/>
    <property type="match status" value="1"/>
</dbReference>
<dbReference type="Gene3D" id="2.10.70.40">
    <property type="entry name" value="peptidoglycan hydrolase"/>
    <property type="match status" value="1"/>
</dbReference>
<protein>
    <recommendedName>
        <fullName evidence="5">Peptidoglycan hydrolase FlgJ</fullName>
    </recommendedName>
    <alternativeName>
        <fullName evidence="10">Muramidase FlgJ</fullName>
    </alternativeName>
</protein>
<feature type="domain" description="Mannosyl-glycoprotein endo-beta-N-acetylglucosamidase-like" evidence="11">
    <location>
        <begin position="170"/>
        <end position="323"/>
    </location>
</feature>
<dbReference type="NCBIfam" id="TIGR02541">
    <property type="entry name" value="flagell_FlgJ"/>
    <property type="match status" value="1"/>
</dbReference>
<dbReference type="PANTHER" id="PTHR33308">
    <property type="entry name" value="PEPTIDOGLYCAN HYDROLASE FLGJ"/>
    <property type="match status" value="1"/>
</dbReference>
<evidence type="ECO:0000256" key="10">
    <source>
        <dbReference type="ARBA" id="ARBA00030835"/>
    </source>
</evidence>
<comment type="function">
    <text evidence="1">Flagellum-specific muramidase which hydrolyzes the peptidoglycan layer to assemble the rod structure in the periplasmic space.</text>
</comment>
<dbReference type="SMART" id="SM00047">
    <property type="entry name" value="LYZ2"/>
    <property type="match status" value="1"/>
</dbReference>
<keyword evidence="6" id="KW-0574">Periplasm</keyword>
<proteinExistence type="inferred from homology"/>
<keyword evidence="9" id="KW-0961">Cell wall biogenesis/degradation</keyword>
<dbReference type="InterPro" id="IPR013377">
    <property type="entry name" value="FlgJ"/>
</dbReference>
<dbReference type="GO" id="GO:0004040">
    <property type="term" value="F:amidase activity"/>
    <property type="evidence" value="ECO:0007669"/>
    <property type="project" value="InterPro"/>
</dbReference>
<evidence type="ECO:0000313" key="13">
    <source>
        <dbReference type="Proteomes" id="UP000253831"/>
    </source>
</evidence>
<dbReference type="InterPro" id="IPR051056">
    <property type="entry name" value="Glycosyl_Hydrolase_73"/>
</dbReference>
<dbReference type="GO" id="GO:0016798">
    <property type="term" value="F:hydrolase activity, acting on glycosyl bonds"/>
    <property type="evidence" value="ECO:0007669"/>
    <property type="project" value="UniProtKB-KW"/>
</dbReference>
<dbReference type="InterPro" id="IPR019301">
    <property type="entry name" value="Flagellar_prot_FlgJ_N"/>
</dbReference>
<comment type="similarity">
    <text evidence="4">In the C-terminal section; belongs to the glycosyl hydrolase 73 family.</text>
</comment>
<sequence length="330" mass="34687">MQSITLASDTANTRLAIDPAAVADLRARLAQDSQGGMKQVAQQFEGMLLQLLLKSMRDATISGGMLDSQQSSFFTALGDQQMALNLATQMPMGLAELIEQQQSGRAAKAGEAEATHSTSANLATRATLDALQQSLSSLSPATAAGFLGGARHRAGLLASTAGSSRAAALAVESPSAPRDFVDRVWPHAQAAAAATGVPARFLVAHSALESGWGRREISRADGSPSFNVFGIKAGRNWSGATVEVDTTEFVNGVAQSERATFRAYASYAEAFRDYAELLSSKPRYAGVRGQQDAVQFARSLQEAGYATDPMYADKLARIIAGNTLRQALAG</sequence>
<gene>
    <name evidence="12" type="primary">flgJ</name>
    <name evidence="12" type="ORF">DVS81_05950</name>
</gene>
<dbReference type="InterPro" id="IPR002901">
    <property type="entry name" value="MGlyc_endo_b_GlcNAc-like_dom"/>
</dbReference>
<dbReference type="Proteomes" id="UP000253831">
    <property type="component" value="Unassembled WGS sequence"/>
</dbReference>
<comment type="subcellular location">
    <subcellularLocation>
        <location evidence="2">Periplasm</location>
    </subcellularLocation>
</comment>
<dbReference type="AlphaFoldDB" id="A0A369XPY3"/>
<accession>A0A369XPY3</accession>
<evidence type="ECO:0000256" key="5">
    <source>
        <dbReference type="ARBA" id="ARBA00013433"/>
    </source>
</evidence>
<evidence type="ECO:0000256" key="6">
    <source>
        <dbReference type="ARBA" id="ARBA00022764"/>
    </source>
</evidence>
<dbReference type="Pfam" id="PF01832">
    <property type="entry name" value="Glucosaminidase"/>
    <property type="match status" value="1"/>
</dbReference>
<dbReference type="PRINTS" id="PR01002">
    <property type="entry name" value="FLGFLGJ"/>
</dbReference>
<keyword evidence="12" id="KW-0282">Flagellum</keyword>
<dbReference type="GO" id="GO:0044780">
    <property type="term" value="P:bacterial-type flagellum assembly"/>
    <property type="evidence" value="ECO:0007669"/>
    <property type="project" value="InterPro"/>
</dbReference>
<reference evidence="12 13" key="1">
    <citation type="submission" date="2018-05" db="EMBL/GenBank/DDBJ databases">
        <title>Integrated omic analyses show evidence that a Ca. Accumulibacter phosphatis strain performs denitrification under micro-aerobic conditions.</title>
        <authorList>
            <person name="Camejo P.Y."/>
            <person name="Katherine M.D."/>
            <person name="Daniel N.R."/>
        </authorList>
    </citation>
    <scope>NUCLEOTIDE SEQUENCE [LARGE SCALE GENOMIC DNA]</scope>
    <source>
        <strain evidence="12">UW-LDO-IC</strain>
    </source>
</reference>
<keyword evidence="12" id="KW-0966">Cell projection</keyword>
<keyword evidence="12" id="KW-0969">Cilium</keyword>
<evidence type="ECO:0000313" key="12">
    <source>
        <dbReference type="EMBL" id="RDE51465.1"/>
    </source>
</evidence>